<dbReference type="Pfam" id="PF00440">
    <property type="entry name" value="TetR_N"/>
    <property type="match status" value="1"/>
</dbReference>
<dbReference type="GO" id="GO:0003700">
    <property type="term" value="F:DNA-binding transcription factor activity"/>
    <property type="evidence" value="ECO:0007669"/>
    <property type="project" value="TreeGrafter"/>
</dbReference>
<evidence type="ECO:0000256" key="2">
    <source>
        <dbReference type="ARBA" id="ARBA00023125"/>
    </source>
</evidence>
<sequence length="188" mass="20037">MAERRRGAARSESARIAVLETTAALFAERGYDHLTIEGIAAEAGVAKQTIYRWWKSKSELVAECLFEGRLLPVDLVPPDSGDIRNDLTTWLDALFRFTDAPENGGLVRSLVIVAAENESVGRQLDASLGVSTLLTTRLGAATKAGDLPAGTPLKEVVDTLIGAVLVHVLQRTPAAPGAAKRLVSLLLP</sequence>
<evidence type="ECO:0000259" key="5">
    <source>
        <dbReference type="PROSITE" id="PS50977"/>
    </source>
</evidence>
<reference evidence="6" key="2">
    <citation type="submission" date="2020-09" db="EMBL/GenBank/DDBJ databases">
        <authorList>
            <person name="Sun Q."/>
            <person name="Zhou Y."/>
        </authorList>
    </citation>
    <scope>NUCLEOTIDE SEQUENCE</scope>
    <source>
        <strain evidence="6">CGMCC 4.7398</strain>
    </source>
</reference>
<dbReference type="InterPro" id="IPR050109">
    <property type="entry name" value="HTH-type_TetR-like_transc_reg"/>
</dbReference>
<dbReference type="EMBL" id="BNAS01000009">
    <property type="protein sequence ID" value="GHH79499.1"/>
    <property type="molecule type" value="Genomic_DNA"/>
</dbReference>
<protein>
    <submittedName>
        <fullName evidence="6">TetR family transcriptional regulator</fullName>
    </submittedName>
</protein>
<evidence type="ECO:0000256" key="4">
    <source>
        <dbReference type="PROSITE-ProRule" id="PRU00335"/>
    </source>
</evidence>
<dbReference type="PROSITE" id="PS50977">
    <property type="entry name" value="HTH_TETR_2"/>
    <property type="match status" value="1"/>
</dbReference>
<gene>
    <name evidence="6" type="ORF">GCM10017772_45400</name>
</gene>
<keyword evidence="1" id="KW-0805">Transcription regulation</keyword>
<evidence type="ECO:0000313" key="6">
    <source>
        <dbReference type="EMBL" id="GHH79499.1"/>
    </source>
</evidence>
<keyword evidence="7" id="KW-1185">Reference proteome</keyword>
<dbReference type="PANTHER" id="PTHR30055">
    <property type="entry name" value="HTH-TYPE TRANSCRIPTIONAL REGULATOR RUTR"/>
    <property type="match status" value="1"/>
</dbReference>
<evidence type="ECO:0000256" key="1">
    <source>
        <dbReference type="ARBA" id="ARBA00023015"/>
    </source>
</evidence>
<dbReference type="SUPFAM" id="SSF46689">
    <property type="entry name" value="Homeodomain-like"/>
    <property type="match status" value="1"/>
</dbReference>
<keyword evidence="3" id="KW-0804">Transcription</keyword>
<name>A0A919G861_9MICO</name>
<dbReference type="Pfam" id="PF16859">
    <property type="entry name" value="TetR_C_11"/>
    <property type="match status" value="1"/>
</dbReference>
<dbReference type="InterPro" id="IPR011075">
    <property type="entry name" value="TetR_C"/>
</dbReference>
<dbReference type="AlphaFoldDB" id="A0A919G861"/>
<evidence type="ECO:0000313" key="7">
    <source>
        <dbReference type="Proteomes" id="UP000627369"/>
    </source>
</evidence>
<keyword evidence="2 4" id="KW-0238">DNA-binding</keyword>
<dbReference type="SUPFAM" id="SSF48498">
    <property type="entry name" value="Tetracyclin repressor-like, C-terminal domain"/>
    <property type="match status" value="1"/>
</dbReference>
<dbReference type="Gene3D" id="1.10.357.10">
    <property type="entry name" value="Tetracycline Repressor, domain 2"/>
    <property type="match status" value="1"/>
</dbReference>
<accession>A0A919G861</accession>
<proteinExistence type="predicted"/>
<dbReference type="InterPro" id="IPR036271">
    <property type="entry name" value="Tet_transcr_reg_TetR-rel_C_sf"/>
</dbReference>
<dbReference type="Proteomes" id="UP000627369">
    <property type="component" value="Unassembled WGS sequence"/>
</dbReference>
<dbReference type="RefSeq" id="WP_189671572.1">
    <property type="nucleotide sequence ID" value="NZ_BNAS01000009.1"/>
</dbReference>
<dbReference type="GO" id="GO:0000976">
    <property type="term" value="F:transcription cis-regulatory region binding"/>
    <property type="evidence" value="ECO:0007669"/>
    <property type="project" value="TreeGrafter"/>
</dbReference>
<dbReference type="InterPro" id="IPR009057">
    <property type="entry name" value="Homeodomain-like_sf"/>
</dbReference>
<comment type="caution">
    <text evidence="6">The sequence shown here is derived from an EMBL/GenBank/DDBJ whole genome shotgun (WGS) entry which is preliminary data.</text>
</comment>
<feature type="domain" description="HTH tetR-type" evidence="5">
    <location>
        <begin position="12"/>
        <end position="72"/>
    </location>
</feature>
<dbReference type="PRINTS" id="PR00455">
    <property type="entry name" value="HTHTETR"/>
</dbReference>
<feature type="DNA-binding region" description="H-T-H motif" evidence="4">
    <location>
        <begin position="35"/>
        <end position="54"/>
    </location>
</feature>
<reference evidence="6" key="1">
    <citation type="journal article" date="2014" name="Int. J. Syst. Evol. Microbiol.">
        <title>Complete genome sequence of Corynebacterium casei LMG S-19264T (=DSM 44701T), isolated from a smear-ripened cheese.</title>
        <authorList>
            <consortium name="US DOE Joint Genome Institute (JGI-PGF)"/>
            <person name="Walter F."/>
            <person name="Albersmeier A."/>
            <person name="Kalinowski J."/>
            <person name="Ruckert C."/>
        </authorList>
    </citation>
    <scope>NUCLEOTIDE SEQUENCE</scope>
    <source>
        <strain evidence="6">CGMCC 4.7398</strain>
    </source>
</reference>
<evidence type="ECO:0000256" key="3">
    <source>
        <dbReference type="ARBA" id="ARBA00023163"/>
    </source>
</evidence>
<organism evidence="6 7">
    <name type="scientific">Promicromonospora soli</name>
    <dbReference type="NCBI Taxonomy" id="2035533"/>
    <lineage>
        <taxon>Bacteria</taxon>
        <taxon>Bacillati</taxon>
        <taxon>Actinomycetota</taxon>
        <taxon>Actinomycetes</taxon>
        <taxon>Micrococcales</taxon>
        <taxon>Promicromonosporaceae</taxon>
        <taxon>Promicromonospora</taxon>
    </lineage>
</organism>
<dbReference type="PANTHER" id="PTHR30055:SF148">
    <property type="entry name" value="TETR-FAMILY TRANSCRIPTIONAL REGULATOR"/>
    <property type="match status" value="1"/>
</dbReference>
<dbReference type="InterPro" id="IPR001647">
    <property type="entry name" value="HTH_TetR"/>
</dbReference>